<accession>H1VB48</accession>
<dbReference type="AlphaFoldDB" id="H1VB48"/>
<keyword evidence="2" id="KW-0812">Transmembrane</keyword>
<evidence type="ECO:0000313" key="4">
    <source>
        <dbReference type="Proteomes" id="UP000007174"/>
    </source>
</evidence>
<name>H1VB48_COLHI</name>
<dbReference type="EMBL" id="CACQ02002469">
    <property type="protein sequence ID" value="CCF37451.1"/>
    <property type="molecule type" value="Genomic_DNA"/>
</dbReference>
<feature type="region of interest" description="Disordered" evidence="1">
    <location>
        <begin position="1"/>
        <end position="36"/>
    </location>
</feature>
<dbReference type="Proteomes" id="UP000007174">
    <property type="component" value="Unassembled WGS sequence"/>
</dbReference>
<organism evidence="3 4">
    <name type="scientific">Colletotrichum higginsianum (strain IMI 349063)</name>
    <name type="common">Crucifer anthracnose fungus</name>
    <dbReference type="NCBI Taxonomy" id="759273"/>
    <lineage>
        <taxon>Eukaryota</taxon>
        <taxon>Fungi</taxon>
        <taxon>Dikarya</taxon>
        <taxon>Ascomycota</taxon>
        <taxon>Pezizomycotina</taxon>
        <taxon>Sordariomycetes</taxon>
        <taxon>Hypocreomycetidae</taxon>
        <taxon>Glomerellales</taxon>
        <taxon>Glomerellaceae</taxon>
        <taxon>Colletotrichum</taxon>
        <taxon>Colletotrichum destructivum species complex</taxon>
    </lineage>
</organism>
<proteinExistence type="predicted"/>
<keyword evidence="2" id="KW-0472">Membrane</keyword>
<sequence length="219" mass="23657">MPWPFSSSSPGGSPTPSRTEDGSRSKSTSWNDLLPKPDPPLQAAKEWAPVFLTSVASLAAFIFYQSRLRRFPTAGYIQPNLFRKRTLLGRVTSVGDGDNFHLYHTPGGRLAGWDWLRKVPTTKAALKGKTVNIPNSDLKPGTDDGIRYQYVWPGLTPLKVPISAGRASQGLGKLCNGSGTTSSTNAFGFASTGVISTTVSLRRCTSDGFSTRKTSAWKC</sequence>
<keyword evidence="2" id="KW-1133">Transmembrane helix</keyword>
<evidence type="ECO:0000256" key="1">
    <source>
        <dbReference type="SAM" id="MobiDB-lite"/>
    </source>
</evidence>
<evidence type="ECO:0008006" key="5">
    <source>
        <dbReference type="Google" id="ProtNLM"/>
    </source>
</evidence>
<dbReference type="STRING" id="759273.H1VB48"/>
<feature type="compositionally biased region" description="Low complexity" evidence="1">
    <location>
        <begin position="1"/>
        <end position="17"/>
    </location>
</feature>
<feature type="transmembrane region" description="Helical" evidence="2">
    <location>
        <begin position="47"/>
        <end position="64"/>
    </location>
</feature>
<reference evidence="4" key="1">
    <citation type="journal article" date="2012" name="Nat. Genet.">
        <title>Lifestyle transitions in plant pathogenic Colletotrichum fungi deciphered by genome and transcriptome analyses.</title>
        <authorList>
            <person name="O'Connell R.J."/>
            <person name="Thon M.R."/>
            <person name="Hacquard S."/>
            <person name="Amyotte S.G."/>
            <person name="Kleemann J."/>
            <person name="Torres M.F."/>
            <person name="Damm U."/>
            <person name="Buiate E.A."/>
            <person name="Epstein L."/>
            <person name="Alkan N."/>
            <person name="Altmueller J."/>
            <person name="Alvarado-Balderrama L."/>
            <person name="Bauser C.A."/>
            <person name="Becker C."/>
            <person name="Birren B.W."/>
            <person name="Chen Z."/>
            <person name="Choi J."/>
            <person name="Crouch J.A."/>
            <person name="Duvick J.P."/>
            <person name="Farman M.A."/>
            <person name="Gan P."/>
            <person name="Heiman D."/>
            <person name="Henrissat B."/>
            <person name="Howard R.J."/>
            <person name="Kabbage M."/>
            <person name="Koch C."/>
            <person name="Kracher B."/>
            <person name="Kubo Y."/>
            <person name="Law A.D."/>
            <person name="Lebrun M.-H."/>
            <person name="Lee Y.-H."/>
            <person name="Miyara I."/>
            <person name="Moore N."/>
            <person name="Neumann U."/>
            <person name="Nordstroem K."/>
            <person name="Panaccione D.G."/>
            <person name="Panstruga R."/>
            <person name="Place M."/>
            <person name="Proctor R.H."/>
            <person name="Prusky D."/>
            <person name="Rech G."/>
            <person name="Reinhardt R."/>
            <person name="Rollins J.A."/>
            <person name="Rounsley S."/>
            <person name="Schardl C.L."/>
            <person name="Schwartz D.C."/>
            <person name="Shenoy N."/>
            <person name="Shirasu K."/>
            <person name="Sikhakolli U.R."/>
            <person name="Stueber K."/>
            <person name="Sukno S.A."/>
            <person name="Sweigard J.A."/>
            <person name="Takano Y."/>
            <person name="Takahara H."/>
            <person name="Trail F."/>
            <person name="van der Does H.C."/>
            <person name="Voll L.M."/>
            <person name="Will I."/>
            <person name="Young S."/>
            <person name="Zeng Q."/>
            <person name="Zhang J."/>
            <person name="Zhou S."/>
            <person name="Dickman M.B."/>
            <person name="Schulze-Lefert P."/>
            <person name="Ver Loren van Themaat E."/>
            <person name="Ma L.-J."/>
            <person name="Vaillancourt L.J."/>
        </authorList>
    </citation>
    <scope>NUCLEOTIDE SEQUENCE [LARGE SCALE GENOMIC DNA]</scope>
    <source>
        <strain evidence="4">IMI 349063</strain>
    </source>
</reference>
<evidence type="ECO:0000256" key="2">
    <source>
        <dbReference type="SAM" id="Phobius"/>
    </source>
</evidence>
<gene>
    <name evidence="3" type="ORF">CH063_01698</name>
</gene>
<dbReference type="VEuPathDB" id="FungiDB:CH63R_00423"/>
<dbReference type="HOGENOM" id="CLU_1261429_0_0_1"/>
<protein>
    <recommendedName>
        <fullName evidence="5">Endonuclease lcl3</fullName>
    </recommendedName>
</protein>
<evidence type="ECO:0000313" key="3">
    <source>
        <dbReference type="EMBL" id="CCF37451.1"/>
    </source>
</evidence>
<dbReference type="eggNOG" id="ENOG502S1U4">
    <property type="taxonomic scope" value="Eukaryota"/>
</dbReference>